<feature type="transmembrane region" description="Helical" evidence="9">
    <location>
        <begin position="119"/>
        <end position="138"/>
    </location>
</feature>
<evidence type="ECO:0000256" key="5">
    <source>
        <dbReference type="ARBA" id="ARBA00022692"/>
    </source>
</evidence>
<evidence type="ECO:0000313" key="12">
    <source>
        <dbReference type="Proteomes" id="UP000306544"/>
    </source>
</evidence>
<comment type="subcellular location">
    <subcellularLocation>
        <location evidence="1">Cell inner membrane</location>
        <topology evidence="1">Multi-pass membrane protein</topology>
    </subcellularLocation>
</comment>
<proteinExistence type="inferred from homology"/>
<evidence type="ECO:0000256" key="9">
    <source>
        <dbReference type="SAM" id="Phobius"/>
    </source>
</evidence>
<dbReference type="OrthoDB" id="4964541at2"/>
<comment type="caution">
    <text evidence="11">The sequence shown here is derived from an EMBL/GenBank/DDBJ whole genome shotgun (WGS) entry which is preliminary data.</text>
</comment>
<keyword evidence="3" id="KW-1003">Cell membrane</keyword>
<organism evidence="11 12">
    <name type="scientific">Nesterenkonia sphaerica</name>
    <dbReference type="NCBI Taxonomy" id="1804988"/>
    <lineage>
        <taxon>Bacteria</taxon>
        <taxon>Bacillati</taxon>
        <taxon>Actinomycetota</taxon>
        <taxon>Actinomycetes</taxon>
        <taxon>Micrococcales</taxon>
        <taxon>Micrococcaceae</taxon>
        <taxon>Nesterenkonia</taxon>
    </lineage>
</organism>
<dbReference type="GO" id="GO:0015740">
    <property type="term" value="P:C4-dicarboxylate transport"/>
    <property type="evidence" value="ECO:0007669"/>
    <property type="project" value="TreeGrafter"/>
</dbReference>
<evidence type="ECO:0000313" key="11">
    <source>
        <dbReference type="EMBL" id="TLP77519.1"/>
    </source>
</evidence>
<evidence type="ECO:0000259" key="10">
    <source>
        <dbReference type="Pfam" id="PF04290"/>
    </source>
</evidence>
<dbReference type="Pfam" id="PF04290">
    <property type="entry name" value="DctQ"/>
    <property type="match status" value="1"/>
</dbReference>
<comment type="similarity">
    <text evidence="8">Belongs to the TRAP transporter small permease family.</text>
</comment>
<evidence type="ECO:0000256" key="6">
    <source>
        <dbReference type="ARBA" id="ARBA00022989"/>
    </source>
</evidence>
<keyword evidence="6 9" id="KW-1133">Transmembrane helix</keyword>
<name>A0A5R9AFG1_9MICC</name>
<keyword evidence="2" id="KW-0813">Transport</keyword>
<evidence type="ECO:0000256" key="7">
    <source>
        <dbReference type="ARBA" id="ARBA00023136"/>
    </source>
</evidence>
<dbReference type="InterPro" id="IPR055348">
    <property type="entry name" value="DctQ"/>
</dbReference>
<evidence type="ECO:0000256" key="1">
    <source>
        <dbReference type="ARBA" id="ARBA00004429"/>
    </source>
</evidence>
<dbReference type="Proteomes" id="UP000306544">
    <property type="component" value="Unassembled WGS sequence"/>
</dbReference>
<dbReference type="AlphaFoldDB" id="A0A5R9AFG1"/>
<keyword evidence="5 9" id="KW-0812">Transmembrane</keyword>
<feature type="transmembrane region" description="Helical" evidence="9">
    <location>
        <begin position="39"/>
        <end position="61"/>
    </location>
</feature>
<dbReference type="InterPro" id="IPR007387">
    <property type="entry name" value="TRAP_DctQ"/>
</dbReference>
<feature type="domain" description="Tripartite ATP-independent periplasmic transporters DctQ component" evidence="10">
    <location>
        <begin position="55"/>
        <end position="180"/>
    </location>
</feature>
<dbReference type="EMBL" id="VAWA01000004">
    <property type="protein sequence ID" value="TLP77519.1"/>
    <property type="molecule type" value="Genomic_DNA"/>
</dbReference>
<protein>
    <submittedName>
        <fullName evidence="11">TRAP transporter small permease</fullName>
    </submittedName>
</protein>
<keyword evidence="12" id="KW-1185">Reference proteome</keyword>
<dbReference type="GO" id="GO:0022857">
    <property type="term" value="F:transmembrane transporter activity"/>
    <property type="evidence" value="ECO:0007669"/>
    <property type="project" value="TreeGrafter"/>
</dbReference>
<evidence type="ECO:0000256" key="2">
    <source>
        <dbReference type="ARBA" id="ARBA00022448"/>
    </source>
</evidence>
<accession>A0A5R9AFG1</accession>
<feature type="transmembrane region" description="Helical" evidence="9">
    <location>
        <begin position="81"/>
        <end position="99"/>
    </location>
</feature>
<keyword evidence="7 9" id="KW-0472">Membrane</keyword>
<sequence>MSEGNTPYSTPGGSPVERFAEGTAAHTVPQGESPERLGWIWKIVNALLFLGVTVMLLSVGAQVLTRYLGVSLTWTEELTRLVFQSMMFLGMAAGFRTVAHPRVALLVARGPTWVKKASAHVYAVVGAAFFIVLMGMAWRLVMQQINSGESTPSLGVNMYLISIVLLGSAALALLAHIQTVYFSKEMRRAIEEGEITA</sequence>
<evidence type="ECO:0000256" key="3">
    <source>
        <dbReference type="ARBA" id="ARBA00022475"/>
    </source>
</evidence>
<feature type="transmembrane region" description="Helical" evidence="9">
    <location>
        <begin position="158"/>
        <end position="177"/>
    </location>
</feature>
<dbReference type="PANTHER" id="PTHR35011:SF2">
    <property type="entry name" value="2,3-DIKETO-L-GULONATE TRAP TRANSPORTER SMALL PERMEASE PROTEIN YIAM"/>
    <property type="match status" value="1"/>
</dbReference>
<dbReference type="PANTHER" id="PTHR35011">
    <property type="entry name" value="2,3-DIKETO-L-GULONATE TRAP TRANSPORTER SMALL PERMEASE PROTEIN YIAM"/>
    <property type="match status" value="1"/>
</dbReference>
<keyword evidence="4" id="KW-0997">Cell inner membrane</keyword>
<gene>
    <name evidence="11" type="ORF">FEF27_05020</name>
</gene>
<dbReference type="GO" id="GO:0005886">
    <property type="term" value="C:plasma membrane"/>
    <property type="evidence" value="ECO:0007669"/>
    <property type="project" value="UniProtKB-SubCell"/>
</dbReference>
<reference evidence="11 12" key="1">
    <citation type="submission" date="2019-05" db="EMBL/GenBank/DDBJ databases">
        <title>Nesterenkonia sp. GY239, isolated from the Southern Atlantic Ocean.</title>
        <authorList>
            <person name="Zhang G."/>
        </authorList>
    </citation>
    <scope>NUCLEOTIDE SEQUENCE [LARGE SCALE GENOMIC DNA]</scope>
    <source>
        <strain evidence="11 12">GY239</strain>
    </source>
</reference>
<evidence type="ECO:0000256" key="8">
    <source>
        <dbReference type="ARBA" id="ARBA00038436"/>
    </source>
</evidence>
<evidence type="ECO:0000256" key="4">
    <source>
        <dbReference type="ARBA" id="ARBA00022519"/>
    </source>
</evidence>